<evidence type="ECO:0000256" key="6">
    <source>
        <dbReference type="ARBA" id="ARBA00022741"/>
    </source>
</evidence>
<dbReference type="OrthoDB" id="9811471at2"/>
<dbReference type="InterPro" id="IPR023631">
    <property type="entry name" value="Amidase_dom"/>
</dbReference>
<feature type="active site" description="Charge relay system" evidence="10">
    <location>
        <position position="76"/>
    </location>
</feature>
<feature type="active site" description="Acyl-ester intermediate" evidence="10">
    <location>
        <position position="175"/>
    </location>
</feature>
<evidence type="ECO:0000313" key="12">
    <source>
        <dbReference type="EMBL" id="AEG32016.1"/>
    </source>
</evidence>
<evidence type="ECO:0000256" key="10">
    <source>
        <dbReference type="HAMAP-Rule" id="MF_00120"/>
    </source>
</evidence>
<comment type="subunit">
    <text evidence="2 10">Heterotrimer of A, B and C subunits.</text>
</comment>
<dbReference type="InterPro" id="IPR004412">
    <property type="entry name" value="GatA"/>
</dbReference>
<evidence type="ECO:0000256" key="3">
    <source>
        <dbReference type="ARBA" id="ARBA00012739"/>
    </source>
</evidence>
<comment type="catalytic activity">
    <reaction evidence="9 10">
        <text>L-glutamyl-tRNA(Gln) + L-glutamine + ATP + H2O = L-glutaminyl-tRNA(Gln) + L-glutamate + ADP + phosphate + H(+)</text>
        <dbReference type="Rhea" id="RHEA:17521"/>
        <dbReference type="Rhea" id="RHEA-COMP:9681"/>
        <dbReference type="Rhea" id="RHEA-COMP:9684"/>
        <dbReference type="ChEBI" id="CHEBI:15377"/>
        <dbReference type="ChEBI" id="CHEBI:15378"/>
        <dbReference type="ChEBI" id="CHEBI:29985"/>
        <dbReference type="ChEBI" id="CHEBI:30616"/>
        <dbReference type="ChEBI" id="CHEBI:43474"/>
        <dbReference type="ChEBI" id="CHEBI:58359"/>
        <dbReference type="ChEBI" id="CHEBI:78520"/>
        <dbReference type="ChEBI" id="CHEBI:78521"/>
        <dbReference type="ChEBI" id="CHEBI:456216"/>
        <dbReference type="EC" id="6.3.5.7"/>
    </reaction>
</comment>
<dbReference type="GO" id="GO:0050567">
    <property type="term" value="F:glutaminyl-tRNA synthase (glutamine-hydrolyzing) activity"/>
    <property type="evidence" value="ECO:0007669"/>
    <property type="project" value="UniProtKB-UniRule"/>
</dbReference>
<feature type="active site" description="Charge relay system" evidence="10">
    <location>
        <position position="151"/>
    </location>
</feature>
<dbReference type="GO" id="GO:0016787">
    <property type="term" value="F:hydrolase activity"/>
    <property type="evidence" value="ECO:0007669"/>
    <property type="project" value="UniProtKB-KW"/>
</dbReference>
<dbReference type="GO" id="GO:0016740">
    <property type="term" value="F:transferase activity"/>
    <property type="evidence" value="ECO:0007669"/>
    <property type="project" value="UniProtKB-KW"/>
</dbReference>
<dbReference type="EMBL" id="CP002776">
    <property type="protein sequence ID" value="AEG32016.1"/>
    <property type="molecule type" value="Genomic_DNA"/>
</dbReference>
<evidence type="ECO:0000256" key="2">
    <source>
        <dbReference type="ARBA" id="ARBA00011123"/>
    </source>
</evidence>
<dbReference type="STRING" id="717773.Thicy_1249"/>
<evidence type="ECO:0000256" key="7">
    <source>
        <dbReference type="ARBA" id="ARBA00022840"/>
    </source>
</evidence>
<feature type="domain" description="Amidase" evidence="11">
    <location>
        <begin position="22"/>
        <end position="463"/>
    </location>
</feature>
<proteinExistence type="inferred from homology"/>
<dbReference type="Gene3D" id="3.90.1300.10">
    <property type="entry name" value="Amidase signature (AS) domain"/>
    <property type="match status" value="1"/>
</dbReference>
<dbReference type="InterPro" id="IPR000120">
    <property type="entry name" value="Amidase"/>
</dbReference>
<keyword evidence="12" id="KW-0808">Transferase</keyword>
<evidence type="ECO:0000256" key="9">
    <source>
        <dbReference type="ARBA" id="ARBA00047407"/>
    </source>
</evidence>
<dbReference type="HAMAP" id="MF_00120">
    <property type="entry name" value="GatA"/>
    <property type="match status" value="1"/>
</dbReference>
<keyword evidence="8 10" id="KW-0648">Protein biosynthesis</keyword>
<dbReference type="GO" id="GO:0006412">
    <property type="term" value="P:translation"/>
    <property type="evidence" value="ECO:0007669"/>
    <property type="project" value="UniProtKB-UniRule"/>
</dbReference>
<dbReference type="PANTHER" id="PTHR11895">
    <property type="entry name" value="TRANSAMIDASE"/>
    <property type="match status" value="1"/>
</dbReference>
<evidence type="ECO:0000256" key="1">
    <source>
        <dbReference type="ARBA" id="ARBA00008069"/>
    </source>
</evidence>
<evidence type="ECO:0000256" key="4">
    <source>
        <dbReference type="ARBA" id="ARBA00014428"/>
    </source>
</evidence>
<evidence type="ECO:0000256" key="5">
    <source>
        <dbReference type="ARBA" id="ARBA00022598"/>
    </source>
</evidence>
<dbReference type="SUPFAM" id="SSF75304">
    <property type="entry name" value="Amidase signature (AS) enzymes"/>
    <property type="match status" value="1"/>
</dbReference>
<evidence type="ECO:0000259" key="11">
    <source>
        <dbReference type="Pfam" id="PF01425"/>
    </source>
</evidence>
<dbReference type="RefSeq" id="WP_013835792.1">
    <property type="nucleotide sequence ID" value="NC_015581.1"/>
</dbReference>
<dbReference type="Pfam" id="PF01425">
    <property type="entry name" value="Amidase"/>
    <property type="match status" value="1"/>
</dbReference>
<sequence length="488" mass="52221">MNMMSLAELNQALQSKQISSVELTEFFLARIAAHEPELNSFITTTPEQALRMAQAADQRLAKGDAPNLCGIPMAHKDIFCTDGVLTTCGSKMLANFTAPYDAHIVSQFKALDMPVLGKTNMDEFAMGSSNESSFFGAVKNPWSLDRVPGGSSGGSAAAVAAGLTPFATGSDTGGSIRQPASFCGISGLKPTYGLASRFGMIAYASSFDQAGPMAQSAQDLALTLDVMHSFDLRDSTSLDQPKPDYVAALAQPLAGLRIGVPTSYFGEGLDADVKKVIETAIAEYEKLGAELVAVELPNQAHAVAAYYILAPAEASSNLSRFDGVRYGHRCEDPKDLADLYGRSRAEGFGIEVQKRIMLGAYALSAGYYDAYYLKAQKVRRLIQQDFLSAFEQCDVIMGPVAPTPAFKLGEKSDDPLSMYLADLYTIPVNLAGLPAMSLPAGQVKGMPVGLHLVGPYFSEAKLLNVAHQYQLHTDWHLQRAPMAQGAAL</sequence>
<keyword evidence="13" id="KW-1185">Reference proteome</keyword>
<dbReference type="AlphaFoldDB" id="F6D989"/>
<dbReference type="PANTHER" id="PTHR11895:SF151">
    <property type="entry name" value="GLUTAMYL-TRNA(GLN) AMIDOTRANSFERASE SUBUNIT A"/>
    <property type="match status" value="1"/>
</dbReference>
<comment type="similarity">
    <text evidence="1 10">Belongs to the amidase family. GatA subfamily.</text>
</comment>
<keyword evidence="5 10" id="KW-0436">Ligase</keyword>
<dbReference type="PROSITE" id="PS00571">
    <property type="entry name" value="AMIDASES"/>
    <property type="match status" value="1"/>
</dbReference>
<reference evidence="12 13" key="1">
    <citation type="submission" date="2011-05" db="EMBL/GenBank/DDBJ databases">
        <title>Complete sequence of Thioalkalimicrobium cyclicum ALM1.</title>
        <authorList>
            <consortium name="US DOE Joint Genome Institute"/>
            <person name="Lucas S."/>
            <person name="Han J."/>
            <person name="Lapidus A."/>
            <person name="Cheng J.-F."/>
            <person name="Goodwin L."/>
            <person name="Pitluck S."/>
            <person name="Peters L."/>
            <person name="Mikhailova N."/>
            <person name="Davenport K."/>
            <person name="Han C."/>
            <person name="Tapia R."/>
            <person name="Land M."/>
            <person name="Hauser L."/>
            <person name="Kyrpides N."/>
            <person name="Ivanova N."/>
            <person name="Pagani I."/>
            <person name="Kappler U."/>
            <person name="Woyke T."/>
        </authorList>
    </citation>
    <scope>NUCLEOTIDE SEQUENCE [LARGE SCALE GENOMIC DNA]</scope>
    <source>
        <strain evidence="13">DSM 14477 / JCM 11371 / ALM1</strain>
    </source>
</reference>
<evidence type="ECO:0000313" key="13">
    <source>
        <dbReference type="Proteomes" id="UP000009232"/>
    </source>
</evidence>
<dbReference type="HOGENOM" id="CLU_009600_0_3_6"/>
<accession>F6D989</accession>
<dbReference type="NCBIfam" id="TIGR00132">
    <property type="entry name" value="gatA"/>
    <property type="match status" value="1"/>
</dbReference>
<dbReference type="InterPro" id="IPR020556">
    <property type="entry name" value="Amidase_CS"/>
</dbReference>
<dbReference type="InterPro" id="IPR036928">
    <property type="entry name" value="AS_sf"/>
</dbReference>
<dbReference type="GO" id="GO:0005524">
    <property type="term" value="F:ATP binding"/>
    <property type="evidence" value="ECO:0007669"/>
    <property type="project" value="UniProtKB-KW"/>
</dbReference>
<dbReference type="Proteomes" id="UP000009232">
    <property type="component" value="Chromosome"/>
</dbReference>
<dbReference type="eggNOG" id="COG0154">
    <property type="taxonomic scope" value="Bacteria"/>
</dbReference>
<keyword evidence="12" id="KW-0378">Hydrolase</keyword>
<organism evidence="12 13">
    <name type="scientific">Thiomicrospira cyclica (strain DSM 14477 / JCM 11371 / ALM1)</name>
    <name type="common">Thioalkalimicrobium cyclicum</name>
    <dbReference type="NCBI Taxonomy" id="717773"/>
    <lineage>
        <taxon>Bacteria</taxon>
        <taxon>Pseudomonadati</taxon>
        <taxon>Pseudomonadota</taxon>
        <taxon>Gammaproteobacteria</taxon>
        <taxon>Thiotrichales</taxon>
        <taxon>Piscirickettsiaceae</taxon>
        <taxon>Thiomicrospira</taxon>
    </lineage>
</organism>
<name>F6D989_THICA</name>
<comment type="function">
    <text evidence="10">Allows the formation of correctly charged Gln-tRNA(Gln) through the transamidation of misacylated Glu-tRNA(Gln) in organisms which lack glutaminyl-tRNA synthetase. The reaction takes place in the presence of glutamine and ATP through an activated gamma-phospho-Glu-tRNA(Gln).</text>
</comment>
<evidence type="ECO:0000256" key="8">
    <source>
        <dbReference type="ARBA" id="ARBA00022917"/>
    </source>
</evidence>
<dbReference type="EC" id="6.3.5.7" evidence="3 10"/>
<gene>
    <name evidence="10" type="primary">gatA</name>
    <name evidence="12" type="ordered locus">Thicy_1249</name>
</gene>
<dbReference type="GO" id="GO:0030956">
    <property type="term" value="C:glutamyl-tRNA(Gln) amidotransferase complex"/>
    <property type="evidence" value="ECO:0007669"/>
    <property type="project" value="InterPro"/>
</dbReference>
<keyword evidence="6 10" id="KW-0547">Nucleotide-binding</keyword>
<keyword evidence="7 10" id="KW-0067">ATP-binding</keyword>
<dbReference type="KEGG" id="tcy:Thicy_1249"/>
<protein>
    <recommendedName>
        <fullName evidence="4 10">Glutamyl-tRNA(Gln) amidotransferase subunit A</fullName>
        <shortName evidence="10">Glu-ADT subunit A</shortName>
        <ecNumber evidence="3 10">6.3.5.7</ecNumber>
    </recommendedName>
</protein>